<dbReference type="GO" id="GO:0016491">
    <property type="term" value="F:oxidoreductase activity"/>
    <property type="evidence" value="ECO:0007669"/>
    <property type="project" value="UniProtKB-KW"/>
</dbReference>
<comment type="caution">
    <text evidence="9">The sequence shown here is derived from an EMBL/GenBank/DDBJ whole genome shotgun (WGS) entry which is preliminary data.</text>
</comment>
<accession>A0A1J5N1V7</accession>
<dbReference type="EMBL" id="LKAQ01000001">
    <property type="protein sequence ID" value="OIQ52116.1"/>
    <property type="molecule type" value="Genomic_DNA"/>
</dbReference>
<dbReference type="SFLD" id="SFLDS00029">
    <property type="entry name" value="Radical_SAM"/>
    <property type="match status" value="1"/>
</dbReference>
<sequence>MNRLQPIPTSVAPGLEPSFPSRLQVEVTTRCNMRCAMCVKSAPDSHIPETDLDLAAFTRLGPALARCRALVLNGIGEPLLNPDLADMAAFARTAMPESGWIGFQTNGLLVTESLADRLVEAGVDTFCISVDTLEMGGCGQPDGGGELHGGTGSARLERAFRLLREAGERYGRTLRLGVELVFMRDTADQLPLVIRWAGELGLDFAVVSHMLPYDQAMQDQSLFNPNTPAATALFEKWQAKARAEGLDLHGQHGVAWKFVKSDREKRLHELVRGLLGEAEASGVWVHLPRLLEWDRRNREGAGRHLAHLFRQAGDLARRAGMELRLPPLQALDERHCRFVEDGTAFVTSRGDVSPCQFLWHQYACHLDGDRKVIRPWLFGNIREQDLVDIWRGAAYADFRRQVLAYDYPYCANCPFVPCDDIKGAPLPFDCDCLGATIPCGHCLWCMGGLQCLL</sequence>
<dbReference type="GO" id="GO:0051539">
    <property type="term" value="F:4 iron, 4 sulfur cluster binding"/>
    <property type="evidence" value="ECO:0007669"/>
    <property type="project" value="UniProtKB-KW"/>
</dbReference>
<keyword evidence="5" id="KW-0560">Oxidoreductase</keyword>
<dbReference type="PANTHER" id="PTHR11228:SF7">
    <property type="entry name" value="PQQA PEPTIDE CYCLASE"/>
    <property type="match status" value="1"/>
</dbReference>
<dbReference type="GO" id="GO:0032324">
    <property type="term" value="P:molybdopterin cofactor biosynthetic process"/>
    <property type="evidence" value="ECO:0007669"/>
    <property type="project" value="UniProtKB-ARBA"/>
</dbReference>
<evidence type="ECO:0000256" key="7">
    <source>
        <dbReference type="ARBA" id="ARBA00023014"/>
    </source>
</evidence>
<organism evidence="9 10">
    <name type="scientific">Pseudodesulfovibrio hydrargyri</name>
    <dbReference type="NCBI Taxonomy" id="2125990"/>
    <lineage>
        <taxon>Bacteria</taxon>
        <taxon>Pseudomonadati</taxon>
        <taxon>Thermodesulfobacteriota</taxon>
        <taxon>Desulfovibrionia</taxon>
        <taxon>Desulfovibrionales</taxon>
        <taxon>Desulfovibrionaceae</taxon>
    </lineage>
</organism>
<evidence type="ECO:0000259" key="8">
    <source>
        <dbReference type="PROSITE" id="PS51918"/>
    </source>
</evidence>
<dbReference type="CDD" id="cd01335">
    <property type="entry name" value="Radical_SAM"/>
    <property type="match status" value="1"/>
</dbReference>
<keyword evidence="10" id="KW-1185">Reference proteome</keyword>
<keyword evidence="4" id="KW-0479">Metal-binding</keyword>
<dbReference type="Gene3D" id="3.20.20.70">
    <property type="entry name" value="Aldolase class I"/>
    <property type="match status" value="2"/>
</dbReference>
<dbReference type="InterPro" id="IPR013785">
    <property type="entry name" value="Aldolase_TIM"/>
</dbReference>
<evidence type="ECO:0000313" key="9">
    <source>
        <dbReference type="EMBL" id="OIQ52116.1"/>
    </source>
</evidence>
<evidence type="ECO:0000313" key="10">
    <source>
        <dbReference type="Proteomes" id="UP000181901"/>
    </source>
</evidence>
<comment type="cofactor">
    <cofactor evidence="1">
        <name>[4Fe-4S] cluster</name>
        <dbReference type="ChEBI" id="CHEBI:49883"/>
    </cofactor>
</comment>
<evidence type="ECO:0000256" key="4">
    <source>
        <dbReference type="ARBA" id="ARBA00022723"/>
    </source>
</evidence>
<evidence type="ECO:0000256" key="3">
    <source>
        <dbReference type="ARBA" id="ARBA00022691"/>
    </source>
</evidence>
<keyword evidence="6" id="KW-0408">Iron</keyword>
<dbReference type="InterPro" id="IPR027586">
    <property type="entry name" value="rSAM_metal_mat"/>
</dbReference>
<dbReference type="Pfam" id="PF04055">
    <property type="entry name" value="Radical_SAM"/>
    <property type="match status" value="1"/>
</dbReference>
<feature type="domain" description="Radical SAM core" evidence="8">
    <location>
        <begin position="17"/>
        <end position="247"/>
    </location>
</feature>
<keyword evidence="2" id="KW-0004">4Fe-4S</keyword>
<protein>
    <submittedName>
        <fullName evidence="9">Cyclic pyranopterin monophosphate synthase</fullName>
    </submittedName>
</protein>
<dbReference type="SFLD" id="SFLDG01387">
    <property type="entry name" value="BtrN-like_SPASM_domain_contain"/>
    <property type="match status" value="1"/>
</dbReference>
<gene>
    <name evidence="9" type="primary">moaA_2</name>
    <name evidence="9" type="ORF">BerOc1_00589</name>
</gene>
<proteinExistence type="predicted"/>
<dbReference type="Pfam" id="PF13186">
    <property type="entry name" value="SPASM"/>
    <property type="match status" value="1"/>
</dbReference>
<evidence type="ECO:0000256" key="2">
    <source>
        <dbReference type="ARBA" id="ARBA00022485"/>
    </source>
</evidence>
<dbReference type="AlphaFoldDB" id="A0A1J5N1V7"/>
<dbReference type="OrthoDB" id="9772409at2"/>
<dbReference type="PANTHER" id="PTHR11228">
    <property type="entry name" value="RADICAL SAM DOMAIN PROTEIN"/>
    <property type="match status" value="1"/>
</dbReference>
<dbReference type="GO" id="GO:0046872">
    <property type="term" value="F:metal ion binding"/>
    <property type="evidence" value="ECO:0007669"/>
    <property type="project" value="UniProtKB-KW"/>
</dbReference>
<dbReference type="InterPro" id="IPR050377">
    <property type="entry name" value="Radical_SAM_PqqE_MftC-like"/>
</dbReference>
<evidence type="ECO:0000256" key="1">
    <source>
        <dbReference type="ARBA" id="ARBA00001966"/>
    </source>
</evidence>
<dbReference type="Proteomes" id="UP000181901">
    <property type="component" value="Unassembled WGS sequence"/>
</dbReference>
<evidence type="ECO:0000256" key="6">
    <source>
        <dbReference type="ARBA" id="ARBA00023004"/>
    </source>
</evidence>
<dbReference type="InterPro" id="IPR006638">
    <property type="entry name" value="Elp3/MiaA/NifB-like_rSAM"/>
</dbReference>
<dbReference type="NCBIfam" id="TIGR04311">
    <property type="entry name" value="rSAM_Geo_metal"/>
    <property type="match status" value="1"/>
</dbReference>
<dbReference type="SFLD" id="SFLDG01067">
    <property type="entry name" value="SPASM/twitch_domain_containing"/>
    <property type="match status" value="1"/>
</dbReference>
<dbReference type="SUPFAM" id="SSF102114">
    <property type="entry name" value="Radical SAM enzymes"/>
    <property type="match status" value="1"/>
</dbReference>
<dbReference type="SMART" id="SM00729">
    <property type="entry name" value="Elp3"/>
    <property type="match status" value="1"/>
</dbReference>
<dbReference type="CDD" id="cd21121">
    <property type="entry name" value="SPASM_Cmo-like"/>
    <property type="match status" value="1"/>
</dbReference>
<name>A0A1J5N1V7_9BACT</name>
<reference evidence="9 10" key="1">
    <citation type="submission" date="2015-09" db="EMBL/GenBank/DDBJ databases">
        <title>Genome of Desulfovibrio dechloracetivorans BerOc1, a mercury methylating strain isolated from highly hydrocarbons and metals contaminated coastal sediments.</title>
        <authorList>
            <person name="Goni Urriza M."/>
            <person name="Gassie C."/>
            <person name="Bouchez O."/>
            <person name="Klopp C."/>
            <person name="Ranchou-Peyruse A."/>
            <person name="Remy G."/>
        </authorList>
    </citation>
    <scope>NUCLEOTIDE SEQUENCE [LARGE SCALE GENOMIC DNA]</scope>
    <source>
        <strain evidence="9 10">BerOc1</strain>
    </source>
</reference>
<dbReference type="InterPro" id="IPR023885">
    <property type="entry name" value="4Fe4S-binding_SPASM_dom"/>
</dbReference>
<dbReference type="PROSITE" id="PS01305">
    <property type="entry name" value="MOAA_NIFB_PQQE"/>
    <property type="match status" value="1"/>
</dbReference>
<keyword evidence="3" id="KW-0949">S-adenosyl-L-methionine</keyword>
<dbReference type="InterPro" id="IPR058240">
    <property type="entry name" value="rSAM_sf"/>
</dbReference>
<dbReference type="PROSITE" id="PS51918">
    <property type="entry name" value="RADICAL_SAM"/>
    <property type="match status" value="1"/>
</dbReference>
<evidence type="ECO:0000256" key="5">
    <source>
        <dbReference type="ARBA" id="ARBA00023002"/>
    </source>
</evidence>
<dbReference type="InterPro" id="IPR007197">
    <property type="entry name" value="rSAM"/>
</dbReference>
<dbReference type="InterPro" id="IPR034391">
    <property type="entry name" value="AdoMet-like_SPASM_containing"/>
</dbReference>
<dbReference type="InterPro" id="IPR000385">
    <property type="entry name" value="MoaA_NifB_PqqE_Fe-S-bd_CS"/>
</dbReference>
<keyword evidence="7" id="KW-0411">Iron-sulfur</keyword>
<dbReference type="RefSeq" id="WP_071544215.1">
    <property type="nucleotide sequence ID" value="NZ_LKAQ01000001.1"/>
</dbReference>